<dbReference type="PROSITE" id="PS51257">
    <property type="entry name" value="PROKAR_LIPOPROTEIN"/>
    <property type="match status" value="1"/>
</dbReference>
<dbReference type="SUPFAM" id="SSF50685">
    <property type="entry name" value="Barwin-like endoglucanases"/>
    <property type="match status" value="1"/>
</dbReference>
<evidence type="ECO:0000256" key="6">
    <source>
        <dbReference type="SAM" id="SignalP"/>
    </source>
</evidence>
<name>A0ABQ1KPX2_9GAMM</name>
<evidence type="ECO:0000256" key="4">
    <source>
        <dbReference type="HAMAP-Rule" id="MF_02071"/>
    </source>
</evidence>
<dbReference type="InterPro" id="IPR034718">
    <property type="entry name" value="RlpA"/>
</dbReference>
<organism evidence="8 9">
    <name type="scientific">Marinobacterium zhoushanense</name>
    <dbReference type="NCBI Taxonomy" id="1679163"/>
    <lineage>
        <taxon>Bacteria</taxon>
        <taxon>Pseudomonadati</taxon>
        <taxon>Pseudomonadota</taxon>
        <taxon>Gammaproteobacteria</taxon>
        <taxon>Oceanospirillales</taxon>
        <taxon>Oceanospirillaceae</taxon>
        <taxon>Marinobacterium</taxon>
    </lineage>
</organism>
<dbReference type="InterPro" id="IPR009009">
    <property type="entry name" value="RlpA-like_DPBB"/>
</dbReference>
<evidence type="ECO:0000313" key="9">
    <source>
        <dbReference type="Proteomes" id="UP000629025"/>
    </source>
</evidence>
<comment type="function">
    <text evidence="4">Lytic transglycosylase with a strong preference for naked glycan strands that lack stem peptides.</text>
</comment>
<evidence type="ECO:0000256" key="1">
    <source>
        <dbReference type="ARBA" id="ARBA00022729"/>
    </source>
</evidence>
<sequence length="286" mass="30424">MRRPLSILLLAGITVLAGCSSTGKQEENAGRYSMKHDRYPAQPVDVSAVPDAVPRVEPKSRGGNKSPYRVLGQSYYVLDSASGYRARGTASWYGEKFHGHLTSNGETYDMYKMSAAHKSLPLPTFARVTNLDNGRQVIVRVNDRGPFHDDRLIDLSYAAAARLDMLGKGTARVEVEAIDPSGWGSGTVLASAQASKASNTPEPATIADATGRFLQVGAYSSNGAAQRVQTELETATDGAPVLVRAVERGGSQLYRVLIGPLQGSAADLIAKVQAAGHPAPILVDYP</sequence>
<keyword evidence="4" id="KW-1003">Cell membrane</keyword>
<dbReference type="HAMAP" id="MF_02071">
    <property type="entry name" value="RlpA"/>
    <property type="match status" value="1"/>
</dbReference>
<keyword evidence="4 8" id="KW-0449">Lipoprotein</keyword>
<dbReference type="EC" id="4.2.2.-" evidence="4"/>
<dbReference type="Gene3D" id="2.40.40.10">
    <property type="entry name" value="RlpA-like domain"/>
    <property type="match status" value="1"/>
</dbReference>
<evidence type="ECO:0000256" key="3">
    <source>
        <dbReference type="ARBA" id="ARBA00023316"/>
    </source>
</evidence>
<keyword evidence="4" id="KW-0472">Membrane</keyword>
<protein>
    <recommendedName>
        <fullName evidence="4">Endolytic peptidoglycan transglycosylase RlpA</fullName>
        <ecNumber evidence="4">4.2.2.-</ecNumber>
    </recommendedName>
</protein>
<dbReference type="CDD" id="cd22268">
    <property type="entry name" value="DPBB_RlpA-like"/>
    <property type="match status" value="1"/>
</dbReference>
<keyword evidence="9" id="KW-1185">Reference proteome</keyword>
<gene>
    <name evidence="4 8" type="primary">rlpA</name>
    <name evidence="8" type="ORF">GCM10011352_32810</name>
</gene>
<evidence type="ECO:0000256" key="5">
    <source>
        <dbReference type="RuleBase" id="RU003495"/>
    </source>
</evidence>
<reference evidence="9" key="1">
    <citation type="journal article" date="2019" name="Int. J. Syst. Evol. Microbiol.">
        <title>The Global Catalogue of Microorganisms (GCM) 10K type strain sequencing project: providing services to taxonomists for standard genome sequencing and annotation.</title>
        <authorList>
            <consortium name="The Broad Institute Genomics Platform"/>
            <consortium name="The Broad Institute Genome Sequencing Center for Infectious Disease"/>
            <person name="Wu L."/>
            <person name="Ma J."/>
        </authorList>
    </citation>
    <scope>NUCLEOTIDE SEQUENCE [LARGE SCALE GENOMIC DNA]</scope>
    <source>
        <strain evidence="9">CGMCC 1.15341</strain>
    </source>
</reference>
<dbReference type="PANTHER" id="PTHR34183">
    <property type="entry name" value="ENDOLYTIC PEPTIDOGLYCAN TRANSGLYCOSYLASE RLPA"/>
    <property type="match status" value="1"/>
</dbReference>
<keyword evidence="3 4" id="KW-0961">Cell wall biogenesis/degradation</keyword>
<feature type="chain" id="PRO_5047360854" description="Endolytic peptidoglycan transglycosylase RlpA" evidence="6">
    <location>
        <begin position="18"/>
        <end position="286"/>
    </location>
</feature>
<dbReference type="InterPro" id="IPR036908">
    <property type="entry name" value="RlpA-like_sf"/>
</dbReference>
<evidence type="ECO:0000256" key="2">
    <source>
        <dbReference type="ARBA" id="ARBA00023239"/>
    </source>
</evidence>
<dbReference type="PANTHER" id="PTHR34183:SF1">
    <property type="entry name" value="ENDOLYTIC PEPTIDOGLYCAN TRANSGLYCOSYLASE RLPA"/>
    <property type="match status" value="1"/>
</dbReference>
<keyword evidence="4" id="KW-0564">Palmitate</keyword>
<comment type="caution">
    <text evidence="8">The sequence shown here is derived from an EMBL/GenBank/DDBJ whole genome shotgun (WGS) entry which is preliminary data.</text>
</comment>
<dbReference type="SUPFAM" id="SSF110997">
    <property type="entry name" value="Sporulation related repeat"/>
    <property type="match status" value="1"/>
</dbReference>
<dbReference type="Pfam" id="PF03330">
    <property type="entry name" value="DPBB_1"/>
    <property type="match status" value="1"/>
</dbReference>
<dbReference type="InterPro" id="IPR036680">
    <property type="entry name" value="SPOR-like_sf"/>
</dbReference>
<evidence type="ECO:0000313" key="8">
    <source>
        <dbReference type="EMBL" id="GGC03991.1"/>
    </source>
</evidence>
<dbReference type="NCBIfam" id="TIGR00413">
    <property type="entry name" value="rlpA"/>
    <property type="match status" value="1"/>
</dbReference>
<keyword evidence="2 4" id="KW-0456">Lyase</keyword>
<evidence type="ECO:0000259" key="7">
    <source>
        <dbReference type="PROSITE" id="PS51724"/>
    </source>
</evidence>
<feature type="signal peptide" evidence="6">
    <location>
        <begin position="1"/>
        <end position="17"/>
    </location>
</feature>
<dbReference type="InterPro" id="IPR012997">
    <property type="entry name" value="RplA"/>
</dbReference>
<comment type="subcellular location">
    <subcellularLocation>
        <location evidence="4">Cell membrane</location>
        <topology evidence="4">Lipid-anchor</topology>
    </subcellularLocation>
</comment>
<dbReference type="Gene3D" id="3.30.70.1070">
    <property type="entry name" value="Sporulation related repeat"/>
    <property type="match status" value="1"/>
</dbReference>
<comment type="similarity">
    <text evidence="4 5">Belongs to the RlpA family.</text>
</comment>
<dbReference type="InterPro" id="IPR007730">
    <property type="entry name" value="SPOR-like_dom"/>
</dbReference>
<dbReference type="RefSeq" id="WP_188750295.1">
    <property type="nucleotide sequence ID" value="NZ_BMIJ01000007.1"/>
</dbReference>
<dbReference type="Pfam" id="PF05036">
    <property type="entry name" value="SPOR"/>
    <property type="match status" value="1"/>
</dbReference>
<dbReference type="Proteomes" id="UP000629025">
    <property type="component" value="Unassembled WGS sequence"/>
</dbReference>
<proteinExistence type="inferred from homology"/>
<dbReference type="PROSITE" id="PS51724">
    <property type="entry name" value="SPOR"/>
    <property type="match status" value="1"/>
</dbReference>
<dbReference type="EMBL" id="BMIJ01000007">
    <property type="protein sequence ID" value="GGC03991.1"/>
    <property type="molecule type" value="Genomic_DNA"/>
</dbReference>
<feature type="domain" description="SPOR" evidence="7">
    <location>
        <begin position="206"/>
        <end position="286"/>
    </location>
</feature>
<keyword evidence="1 6" id="KW-0732">Signal</keyword>
<accession>A0ABQ1KPX2</accession>